<feature type="region of interest" description="Disordered" evidence="1">
    <location>
        <begin position="62"/>
        <end position="112"/>
    </location>
</feature>
<evidence type="ECO:0008006" key="4">
    <source>
        <dbReference type="Google" id="ProtNLM"/>
    </source>
</evidence>
<reference evidence="2" key="1">
    <citation type="submission" date="2021-06" db="EMBL/GenBank/DDBJ databases">
        <title>Parelaphostrongylus tenuis whole genome reference sequence.</title>
        <authorList>
            <person name="Garwood T.J."/>
            <person name="Larsen P.A."/>
            <person name="Fountain-Jones N.M."/>
            <person name="Garbe J.R."/>
            <person name="Macchietto M.G."/>
            <person name="Kania S.A."/>
            <person name="Gerhold R.W."/>
            <person name="Richards J.E."/>
            <person name="Wolf T.M."/>
        </authorList>
    </citation>
    <scope>NUCLEOTIDE SEQUENCE</scope>
    <source>
        <strain evidence="2">MNPRO001-30</strain>
        <tissue evidence="2">Meninges</tissue>
    </source>
</reference>
<dbReference type="SUPFAM" id="SSF51197">
    <property type="entry name" value="Clavaminate synthase-like"/>
    <property type="match status" value="1"/>
</dbReference>
<dbReference type="AlphaFoldDB" id="A0AAD5MHD6"/>
<evidence type="ECO:0000313" key="3">
    <source>
        <dbReference type="Proteomes" id="UP001196413"/>
    </source>
</evidence>
<proteinExistence type="predicted"/>
<dbReference type="EMBL" id="JAHQIW010002730">
    <property type="protein sequence ID" value="KAJ1356163.1"/>
    <property type="molecule type" value="Genomic_DNA"/>
</dbReference>
<evidence type="ECO:0000256" key="1">
    <source>
        <dbReference type="SAM" id="MobiDB-lite"/>
    </source>
</evidence>
<comment type="caution">
    <text evidence="2">The sequence shown here is derived from an EMBL/GenBank/DDBJ whole genome shotgun (WGS) entry which is preliminary data.</text>
</comment>
<keyword evidence="3" id="KW-1185">Reference proteome</keyword>
<sequence length="135" mass="15160">MFVSSGWWHVVANEDVTIGVTQNFCCVINLPQVWPKTVKGRPKYSKHWFKRLNHSRPEVIAIMGQSMHGPTEEDSSSDSFSSSSSSDDETSTDGNCTANVSPVGTRKRRYSEVMGHAHQDDLYAHKMRCSPSRNI</sequence>
<gene>
    <name evidence="2" type="ORF">KIN20_013826</name>
</gene>
<dbReference type="Gene3D" id="1.20.1280.270">
    <property type="match status" value="1"/>
</dbReference>
<evidence type="ECO:0000313" key="2">
    <source>
        <dbReference type="EMBL" id="KAJ1356163.1"/>
    </source>
</evidence>
<accession>A0AAD5MHD6</accession>
<dbReference type="Proteomes" id="UP001196413">
    <property type="component" value="Unassembled WGS sequence"/>
</dbReference>
<organism evidence="2 3">
    <name type="scientific">Parelaphostrongylus tenuis</name>
    <name type="common">Meningeal worm</name>
    <dbReference type="NCBI Taxonomy" id="148309"/>
    <lineage>
        <taxon>Eukaryota</taxon>
        <taxon>Metazoa</taxon>
        <taxon>Ecdysozoa</taxon>
        <taxon>Nematoda</taxon>
        <taxon>Chromadorea</taxon>
        <taxon>Rhabditida</taxon>
        <taxon>Rhabditina</taxon>
        <taxon>Rhabditomorpha</taxon>
        <taxon>Strongyloidea</taxon>
        <taxon>Metastrongylidae</taxon>
        <taxon>Parelaphostrongylus</taxon>
    </lineage>
</organism>
<protein>
    <recommendedName>
        <fullName evidence="4">JmjC domain-containing protein</fullName>
    </recommendedName>
</protein>
<name>A0AAD5MHD6_PARTN</name>